<evidence type="ECO:0000313" key="6">
    <source>
        <dbReference type="Proteomes" id="UP000712600"/>
    </source>
</evidence>
<dbReference type="Pfam" id="PF03080">
    <property type="entry name" value="Neprosin"/>
    <property type="match status" value="2"/>
</dbReference>
<accession>A0A8S9RYW0</accession>
<evidence type="ECO:0000256" key="1">
    <source>
        <dbReference type="ARBA" id="ARBA00022468"/>
    </source>
</evidence>
<name>A0A8S9RYW0_BRACR</name>
<dbReference type="PROSITE" id="PS52045">
    <property type="entry name" value="NEPROSIN_PEP_CD"/>
    <property type="match status" value="1"/>
</dbReference>
<dbReference type="InterPro" id="IPR027038">
    <property type="entry name" value="RanGap"/>
</dbReference>
<keyword evidence="3" id="KW-0677">Repeat</keyword>
<dbReference type="PANTHER" id="PTHR24113">
    <property type="entry name" value="RAN GTPASE-ACTIVATING PROTEIN 1"/>
    <property type="match status" value="1"/>
</dbReference>
<dbReference type="Gene3D" id="3.90.1320.10">
    <property type="entry name" value="Outer-capsid protein sigma 3, large lobe"/>
    <property type="match status" value="2"/>
</dbReference>
<evidence type="ECO:0000256" key="3">
    <source>
        <dbReference type="ARBA" id="ARBA00022737"/>
    </source>
</evidence>
<organism evidence="5 6">
    <name type="scientific">Brassica cretica</name>
    <name type="common">Mustard</name>
    <dbReference type="NCBI Taxonomy" id="69181"/>
    <lineage>
        <taxon>Eukaryota</taxon>
        <taxon>Viridiplantae</taxon>
        <taxon>Streptophyta</taxon>
        <taxon>Embryophyta</taxon>
        <taxon>Tracheophyta</taxon>
        <taxon>Spermatophyta</taxon>
        <taxon>Magnoliopsida</taxon>
        <taxon>eudicotyledons</taxon>
        <taxon>Gunneridae</taxon>
        <taxon>Pentapetalae</taxon>
        <taxon>rosids</taxon>
        <taxon>malvids</taxon>
        <taxon>Brassicales</taxon>
        <taxon>Brassicaceae</taxon>
        <taxon>Brassiceae</taxon>
        <taxon>Brassica</taxon>
    </lineage>
</organism>
<dbReference type="CDD" id="cd00116">
    <property type="entry name" value="LRR_RI"/>
    <property type="match status" value="1"/>
</dbReference>
<dbReference type="InterPro" id="IPR004314">
    <property type="entry name" value="Neprosin"/>
</dbReference>
<dbReference type="GO" id="GO:0005829">
    <property type="term" value="C:cytosol"/>
    <property type="evidence" value="ECO:0007669"/>
    <property type="project" value="TreeGrafter"/>
</dbReference>
<dbReference type="GO" id="GO:0006913">
    <property type="term" value="P:nucleocytoplasmic transport"/>
    <property type="evidence" value="ECO:0007669"/>
    <property type="project" value="TreeGrafter"/>
</dbReference>
<comment type="caution">
    <text evidence="5">The sequence shown here is derived from an EMBL/GenBank/DDBJ whole genome shotgun (WGS) entry which is preliminary data.</text>
</comment>
<reference evidence="5" key="1">
    <citation type="submission" date="2019-12" db="EMBL/GenBank/DDBJ databases">
        <title>Genome sequencing and annotation of Brassica cretica.</title>
        <authorList>
            <person name="Studholme D.J."/>
            <person name="Sarris P."/>
        </authorList>
    </citation>
    <scope>NUCLEOTIDE SEQUENCE</scope>
    <source>
        <strain evidence="5">PFS-109/04</strain>
        <tissue evidence="5">Leaf</tissue>
    </source>
</reference>
<dbReference type="SMART" id="SM00368">
    <property type="entry name" value="LRR_RI"/>
    <property type="match status" value="9"/>
</dbReference>
<dbReference type="InterPro" id="IPR032675">
    <property type="entry name" value="LRR_dom_sf"/>
</dbReference>
<dbReference type="PANTHER" id="PTHR24113:SF12">
    <property type="entry name" value="RAN GTPASE-ACTIVATING PROTEIN 1"/>
    <property type="match status" value="1"/>
</dbReference>
<dbReference type="GO" id="GO:0031267">
    <property type="term" value="F:small GTPase binding"/>
    <property type="evidence" value="ECO:0007669"/>
    <property type="project" value="TreeGrafter"/>
</dbReference>
<protein>
    <recommendedName>
        <fullName evidence="4">Neprosin PEP catalytic domain-containing protein</fullName>
    </recommendedName>
</protein>
<feature type="non-terminal residue" evidence="5">
    <location>
        <position position="1"/>
    </location>
</feature>
<proteinExistence type="predicted"/>
<dbReference type="SUPFAM" id="SSF52047">
    <property type="entry name" value="RNI-like"/>
    <property type="match status" value="1"/>
</dbReference>
<keyword evidence="2" id="KW-0433">Leucine-rich repeat</keyword>
<sequence length="513" mass="56312">YAVGYVKDLPIYGAKATLNVWNPVVESGDDFSLAQIWVTSGSYENQDLNTLETGWQVYPNKYGDHQPRLFTYCTYAVGYVKDLPIYGAKATLNVWNPVVESGDDFSLAQIWVTSGSYENQDLNTLETGWQVYPNKYGDHQPRLFTYWTLTVLWKVVEKFMSPKSSSPGEGKASTQGVKWSIGAGTNLLQGFAAKVDREAKQRLNEFAKELRAFRSVDMSGCNFGDEGLFFLAESLGYNQTLEEVSFSANGITAAGVKAFDGVLQSNIMLKVLNLSGNPIGDEGVKTLCATLMENSSIEKLQLNSADLGDEGAKEIAELLKRNSTLRVIELNNNMIDYSGFTSLAGALLENNTIRHLHLNGNYGGALGANALAKGLEGNKSLRELHLHGNSIGDEGIRALMAGLSSHKGKLALLDLGNNSITAKGAFYVAEYIKRSKSLVWLNLYMNDIGDEIFDTFLRSEYGGPGTLLVVPFIDMADTLNERELPGGPQAARAAIKWAQDHVDKDWKEWTGTD</sequence>
<evidence type="ECO:0000256" key="2">
    <source>
        <dbReference type="ARBA" id="ARBA00022614"/>
    </source>
</evidence>
<dbReference type="EMBL" id="QGKX02000088">
    <property type="protein sequence ID" value="KAF3585756.1"/>
    <property type="molecule type" value="Genomic_DNA"/>
</dbReference>
<dbReference type="Proteomes" id="UP000712600">
    <property type="component" value="Unassembled WGS sequence"/>
</dbReference>
<dbReference type="Gene3D" id="3.80.10.10">
    <property type="entry name" value="Ribonuclease Inhibitor"/>
    <property type="match status" value="2"/>
</dbReference>
<keyword evidence="1" id="KW-0343">GTPase activation</keyword>
<dbReference type="GO" id="GO:0005096">
    <property type="term" value="F:GTPase activator activity"/>
    <property type="evidence" value="ECO:0007669"/>
    <property type="project" value="UniProtKB-KW"/>
</dbReference>
<dbReference type="FunFam" id="3.80.10.10:FF:001374">
    <property type="entry name" value="RNI-like superfamily protein"/>
    <property type="match status" value="1"/>
</dbReference>
<feature type="domain" description="Neprosin PEP catalytic" evidence="4">
    <location>
        <begin position="1"/>
        <end position="254"/>
    </location>
</feature>
<evidence type="ECO:0000259" key="4">
    <source>
        <dbReference type="PROSITE" id="PS52045"/>
    </source>
</evidence>
<dbReference type="GO" id="GO:0048471">
    <property type="term" value="C:perinuclear region of cytoplasm"/>
    <property type="evidence" value="ECO:0007669"/>
    <property type="project" value="TreeGrafter"/>
</dbReference>
<dbReference type="InterPro" id="IPR001611">
    <property type="entry name" value="Leu-rich_rpt"/>
</dbReference>
<dbReference type="Pfam" id="PF13516">
    <property type="entry name" value="LRR_6"/>
    <property type="match status" value="5"/>
</dbReference>
<evidence type="ECO:0000313" key="5">
    <source>
        <dbReference type="EMBL" id="KAF3585756.1"/>
    </source>
</evidence>
<gene>
    <name evidence="5" type="ORF">F2Q69_00026271</name>
</gene>
<dbReference type="AlphaFoldDB" id="A0A8S9RYW0"/>
<dbReference type="GO" id="GO:0005634">
    <property type="term" value="C:nucleus"/>
    <property type="evidence" value="ECO:0007669"/>
    <property type="project" value="TreeGrafter"/>
</dbReference>